<dbReference type="RefSeq" id="WP_137330911.1">
    <property type="nucleotide sequence ID" value="NZ_CP040077.1"/>
</dbReference>
<dbReference type="InterPro" id="IPR036390">
    <property type="entry name" value="WH_DNA-bd_sf"/>
</dbReference>
<sequence>MGSPLTLVDHFVRTFENATGAAISIDRQFEVGFERPDGQRRLDLLLDVRMPDCDLTLAVEILRQGYPRDVRNAVWQLSEYQLFAKDRGRIAAFVVAEALSPGARQVLREHGIGYFDSSGSLYMKIGDRLIDIDRPQKMSRTTRVTSIFRGAREQVVHTLLHEGNAWLTGLEIAERSATSVYTVSQTLRELEQLEWIVSEGNGRKQRRHLAQPGKLLDAWSESWTSREQTKTRYFMFAANPKQILTLVAERLSEASLENWALTGAAAANALSPLLTSVDTIDLIIPRGSTVNYTLALGLLPVDKGANVTLVERDGASTLFRQQPPDLPAWFASPYIQYLDLQDGRGRNKELADALRSTVLKI</sequence>
<evidence type="ECO:0000313" key="2">
    <source>
        <dbReference type="Proteomes" id="UP000298656"/>
    </source>
</evidence>
<dbReference type="EMBL" id="CP040077">
    <property type="protein sequence ID" value="QCP48069.1"/>
    <property type="molecule type" value="Genomic_DNA"/>
</dbReference>
<dbReference type="Proteomes" id="UP000298656">
    <property type="component" value="Chromosome 1"/>
</dbReference>
<dbReference type="Pfam" id="PF09952">
    <property type="entry name" value="AbiEi_2"/>
    <property type="match status" value="1"/>
</dbReference>
<evidence type="ECO:0000313" key="1">
    <source>
        <dbReference type="EMBL" id="QCP48069.1"/>
    </source>
</evidence>
<gene>
    <name evidence="1" type="ORF">FAZ95_02020</name>
</gene>
<dbReference type="OrthoDB" id="8873308at2"/>
<organism evidence="1 2">
    <name type="scientific">Trinickia violacea</name>
    <dbReference type="NCBI Taxonomy" id="2571746"/>
    <lineage>
        <taxon>Bacteria</taxon>
        <taxon>Pseudomonadati</taxon>
        <taxon>Pseudomonadota</taxon>
        <taxon>Betaproteobacteria</taxon>
        <taxon>Burkholderiales</taxon>
        <taxon>Burkholderiaceae</taxon>
        <taxon>Trinickia</taxon>
    </lineage>
</organism>
<name>A0A4P8IQ85_9BURK</name>
<dbReference type="SUPFAM" id="SSF46785">
    <property type="entry name" value="Winged helix' DNA-binding domain"/>
    <property type="match status" value="1"/>
</dbReference>
<proteinExistence type="predicted"/>
<dbReference type="KEGG" id="tvl:FAZ95_02020"/>
<dbReference type="InterPro" id="IPR019238">
    <property type="entry name" value="AbiEi_2"/>
</dbReference>
<dbReference type="AlphaFoldDB" id="A0A4P8IQ85"/>
<protein>
    <submittedName>
        <fullName evidence="1">Uncharacterized protein</fullName>
    </submittedName>
</protein>
<keyword evidence="2" id="KW-1185">Reference proteome</keyword>
<accession>A0A4P8IQ85</accession>
<reference evidence="1 2" key="1">
    <citation type="submission" date="2019-05" db="EMBL/GenBank/DDBJ databases">
        <title>Burkholderia sp. DHOD12, isolated from subtropical forest soil.</title>
        <authorList>
            <person name="Gao Z.-H."/>
            <person name="Qiu L.-H."/>
        </authorList>
    </citation>
    <scope>NUCLEOTIDE SEQUENCE [LARGE SCALE GENOMIC DNA]</scope>
    <source>
        <strain evidence="1 2">DHOD12</strain>
    </source>
</reference>